<keyword evidence="2" id="KW-1185">Reference proteome</keyword>
<gene>
    <name evidence="1" type="ORF">BpHYR1_052678</name>
</gene>
<reference evidence="1 2" key="1">
    <citation type="journal article" date="2018" name="Sci. Rep.">
        <title>Genomic signatures of local adaptation to the degree of environmental predictability in rotifers.</title>
        <authorList>
            <person name="Franch-Gras L."/>
            <person name="Hahn C."/>
            <person name="Garcia-Roger E.M."/>
            <person name="Carmona M.J."/>
            <person name="Serra M."/>
            <person name="Gomez A."/>
        </authorList>
    </citation>
    <scope>NUCLEOTIDE SEQUENCE [LARGE SCALE GENOMIC DNA]</scope>
    <source>
        <strain evidence="1">HYR1</strain>
    </source>
</reference>
<protein>
    <submittedName>
        <fullName evidence="1">Uncharacterized protein</fullName>
    </submittedName>
</protein>
<dbReference type="AlphaFoldDB" id="A0A3M7Q4J7"/>
<accession>A0A3M7Q4J7</accession>
<evidence type="ECO:0000313" key="2">
    <source>
        <dbReference type="Proteomes" id="UP000276133"/>
    </source>
</evidence>
<name>A0A3M7Q4J7_BRAPC</name>
<evidence type="ECO:0000313" key="1">
    <source>
        <dbReference type="EMBL" id="RNA06144.1"/>
    </source>
</evidence>
<proteinExistence type="predicted"/>
<organism evidence="1 2">
    <name type="scientific">Brachionus plicatilis</name>
    <name type="common">Marine rotifer</name>
    <name type="synonym">Brachionus muelleri</name>
    <dbReference type="NCBI Taxonomy" id="10195"/>
    <lineage>
        <taxon>Eukaryota</taxon>
        <taxon>Metazoa</taxon>
        <taxon>Spiralia</taxon>
        <taxon>Gnathifera</taxon>
        <taxon>Rotifera</taxon>
        <taxon>Eurotatoria</taxon>
        <taxon>Monogononta</taxon>
        <taxon>Pseudotrocha</taxon>
        <taxon>Ploima</taxon>
        <taxon>Brachionidae</taxon>
        <taxon>Brachionus</taxon>
    </lineage>
</organism>
<dbReference type="Proteomes" id="UP000276133">
    <property type="component" value="Unassembled WGS sequence"/>
</dbReference>
<dbReference type="EMBL" id="REGN01007480">
    <property type="protein sequence ID" value="RNA06144.1"/>
    <property type="molecule type" value="Genomic_DNA"/>
</dbReference>
<comment type="caution">
    <text evidence="1">The sequence shown here is derived from an EMBL/GenBank/DDBJ whole genome shotgun (WGS) entry which is preliminary data.</text>
</comment>
<sequence length="99" mass="11755">MIKILFFEPFFKVRLEICFGSFHFVSPFVKNIIGFNISLNFNLSKTKDLFLNTFFCFFFNLESESQTHALLFVFNFFKADFSIYSTGQKILIRIKNSDF</sequence>